<dbReference type="SUPFAM" id="SSF51430">
    <property type="entry name" value="NAD(P)-linked oxidoreductase"/>
    <property type="match status" value="1"/>
</dbReference>
<dbReference type="Proteomes" id="UP000076077">
    <property type="component" value="Chromosome"/>
</dbReference>
<feature type="active site" description="Proton donor" evidence="5">
    <location>
        <position position="41"/>
    </location>
</feature>
<evidence type="ECO:0000313" key="9">
    <source>
        <dbReference type="EMBL" id="AMX03789.1"/>
    </source>
</evidence>
<keyword evidence="3" id="KW-0560">Oxidoreductase</keyword>
<dbReference type="InterPro" id="IPR018170">
    <property type="entry name" value="Aldo/ket_reductase_CS"/>
</dbReference>
<sequence length="268" mass="29611">MTTVIPNPGLGTFRLQGDALKSAVTEALDLGFRHIDTAQFYDNEAEIGELLATADVARADLFLTTKVWHENLVSEKLIASVRESLARLKTDYVDLLLIHWPSPEEAVPMEEYISGLLEARKLGLTRHIGVSNFTTRQLRQAIDIAGPGQILTNQIEVHPYLQNEAVVNFCQQQGIVVTGYMPLAVGKVLEDSTLASIAGKHGTSIPQVVLAWLKHRDIVAIPSSTKRAHLEANLKAFELGLSEEDLSAIRTLDRNERIANPDFAPEWD</sequence>
<dbReference type="GO" id="GO:0051596">
    <property type="term" value="P:methylglyoxal catabolic process"/>
    <property type="evidence" value="ECO:0007669"/>
    <property type="project" value="TreeGrafter"/>
</dbReference>
<gene>
    <name evidence="9" type="primary">dkgB</name>
    <name evidence="9" type="ORF">A3224_15410</name>
</gene>
<evidence type="ECO:0000259" key="8">
    <source>
        <dbReference type="Pfam" id="PF00248"/>
    </source>
</evidence>
<dbReference type="InterPro" id="IPR036812">
    <property type="entry name" value="NAD(P)_OxRdtase_dom_sf"/>
</dbReference>
<dbReference type="NCBIfam" id="NF008377">
    <property type="entry name" value="PRK11172.1"/>
    <property type="match status" value="1"/>
</dbReference>
<dbReference type="FunFam" id="3.20.20.100:FF:000002">
    <property type="entry name" value="2,5-diketo-D-gluconic acid reductase A"/>
    <property type="match status" value="1"/>
</dbReference>
<reference evidence="10" key="1">
    <citation type="submission" date="2016-03" db="EMBL/GenBank/DDBJ databases">
        <authorList>
            <person name="Lee Y.-S."/>
            <person name="Choi Y.-L."/>
        </authorList>
    </citation>
    <scope>NUCLEOTIDE SEQUENCE [LARGE SCALE GENOMIC DNA]</scope>
    <source>
        <strain evidence="10">DAU221</strain>
    </source>
</reference>
<dbReference type="GeneID" id="76609416"/>
<dbReference type="PRINTS" id="PR00069">
    <property type="entry name" value="ALDKETRDTASE"/>
</dbReference>
<keyword evidence="2" id="KW-0521">NADP</keyword>
<dbReference type="KEGG" id="mthd:A3224_15410"/>
<accession>A0A143HPZ4</accession>
<dbReference type="AlphaFoldDB" id="A0A143HPZ4"/>
<proteinExistence type="inferred from homology"/>
<dbReference type="PANTHER" id="PTHR43827:SF3">
    <property type="entry name" value="NADP-DEPENDENT OXIDOREDUCTASE DOMAIN-CONTAINING PROTEIN"/>
    <property type="match status" value="1"/>
</dbReference>
<name>A0A143HPZ4_MICTH</name>
<dbReference type="PANTHER" id="PTHR43827">
    <property type="entry name" value="2,5-DIKETO-D-GLUCONIC ACID REDUCTASE"/>
    <property type="match status" value="1"/>
</dbReference>
<dbReference type="PROSITE" id="PS00798">
    <property type="entry name" value="ALDOKETO_REDUCTASE_1"/>
    <property type="match status" value="1"/>
</dbReference>
<dbReference type="OrthoDB" id="9804790at2"/>
<protein>
    <submittedName>
        <fullName evidence="9">2,5-didehydrogluconate reductase B</fullName>
    </submittedName>
</protein>
<evidence type="ECO:0000256" key="3">
    <source>
        <dbReference type="ARBA" id="ARBA00023002"/>
    </source>
</evidence>
<evidence type="ECO:0000256" key="6">
    <source>
        <dbReference type="PIRSR" id="PIRSR000097-2"/>
    </source>
</evidence>
<dbReference type="InterPro" id="IPR020471">
    <property type="entry name" value="AKR"/>
</dbReference>
<dbReference type="Gene3D" id="3.20.20.100">
    <property type="entry name" value="NADP-dependent oxidoreductase domain"/>
    <property type="match status" value="1"/>
</dbReference>
<comment type="similarity">
    <text evidence="1">Belongs to the aldo/keto reductase family.</text>
</comment>
<dbReference type="STRING" id="252514.A3224_15410"/>
<evidence type="ECO:0000256" key="1">
    <source>
        <dbReference type="ARBA" id="ARBA00007905"/>
    </source>
</evidence>
<dbReference type="RefSeq" id="WP_067156661.1">
    <property type="nucleotide sequence ID" value="NZ_CP014864.1"/>
</dbReference>
<evidence type="ECO:0000256" key="4">
    <source>
        <dbReference type="ARBA" id="ARBA00049445"/>
    </source>
</evidence>
<dbReference type="PROSITE" id="PS00062">
    <property type="entry name" value="ALDOKETO_REDUCTASE_2"/>
    <property type="match status" value="1"/>
</dbReference>
<comment type="catalytic activity">
    <reaction evidence="4">
        <text>hydroxyacetone + NADP(+) = methylglyoxal + NADPH + H(+)</text>
        <dbReference type="Rhea" id="RHEA:27986"/>
        <dbReference type="ChEBI" id="CHEBI:15378"/>
        <dbReference type="ChEBI" id="CHEBI:17158"/>
        <dbReference type="ChEBI" id="CHEBI:27957"/>
        <dbReference type="ChEBI" id="CHEBI:57783"/>
        <dbReference type="ChEBI" id="CHEBI:58349"/>
    </reaction>
</comment>
<feature type="site" description="Lowers pKa of active site Tyr" evidence="7">
    <location>
        <position position="66"/>
    </location>
</feature>
<dbReference type="InterPro" id="IPR023210">
    <property type="entry name" value="NADP_OxRdtase_dom"/>
</dbReference>
<keyword evidence="10" id="KW-1185">Reference proteome</keyword>
<dbReference type="Pfam" id="PF00248">
    <property type="entry name" value="Aldo_ket_red"/>
    <property type="match status" value="1"/>
</dbReference>
<feature type="binding site" evidence="6">
    <location>
        <position position="99"/>
    </location>
    <ligand>
        <name>substrate</name>
    </ligand>
</feature>
<dbReference type="PIRSF" id="PIRSF000097">
    <property type="entry name" value="AKR"/>
    <property type="match status" value="1"/>
</dbReference>
<dbReference type="EMBL" id="CP014864">
    <property type="protein sequence ID" value="AMX03789.1"/>
    <property type="molecule type" value="Genomic_DNA"/>
</dbReference>
<organism evidence="9 10">
    <name type="scientific">Microbulbifer thermotolerans</name>
    <dbReference type="NCBI Taxonomy" id="252514"/>
    <lineage>
        <taxon>Bacteria</taxon>
        <taxon>Pseudomonadati</taxon>
        <taxon>Pseudomonadota</taxon>
        <taxon>Gammaproteobacteria</taxon>
        <taxon>Cellvibrionales</taxon>
        <taxon>Microbulbiferaceae</taxon>
        <taxon>Microbulbifer</taxon>
    </lineage>
</organism>
<evidence type="ECO:0000256" key="5">
    <source>
        <dbReference type="PIRSR" id="PIRSR000097-1"/>
    </source>
</evidence>
<evidence type="ECO:0000256" key="7">
    <source>
        <dbReference type="PIRSR" id="PIRSR000097-3"/>
    </source>
</evidence>
<evidence type="ECO:0000313" key="10">
    <source>
        <dbReference type="Proteomes" id="UP000076077"/>
    </source>
</evidence>
<dbReference type="GO" id="GO:1990002">
    <property type="term" value="F:methylglyoxal reductase (NADPH) (acetol producing) activity"/>
    <property type="evidence" value="ECO:0007669"/>
    <property type="project" value="TreeGrafter"/>
</dbReference>
<evidence type="ECO:0000256" key="2">
    <source>
        <dbReference type="ARBA" id="ARBA00022857"/>
    </source>
</evidence>
<feature type="domain" description="NADP-dependent oxidoreductase" evidence="8">
    <location>
        <begin position="11"/>
        <end position="253"/>
    </location>
</feature>